<dbReference type="InterPro" id="IPR011993">
    <property type="entry name" value="PH-like_dom_sf"/>
</dbReference>
<dbReference type="PROSITE" id="PS01179">
    <property type="entry name" value="PID"/>
    <property type="match status" value="1"/>
</dbReference>
<feature type="compositionally biased region" description="Basic residues" evidence="3">
    <location>
        <begin position="1"/>
        <end position="16"/>
    </location>
</feature>
<dbReference type="SUPFAM" id="SSF50729">
    <property type="entry name" value="PH domain-like"/>
    <property type="match status" value="1"/>
</dbReference>
<feature type="region of interest" description="Disordered" evidence="3">
    <location>
        <begin position="1"/>
        <end position="27"/>
    </location>
</feature>
<protein>
    <submittedName>
        <fullName evidence="4">Protein numb</fullName>
    </submittedName>
</protein>
<dbReference type="AlphaFoldDB" id="A0A095BUK2"/>
<gene>
    <name evidence="4" type="ORF">MS3_00720</name>
</gene>
<evidence type="ECO:0000256" key="1">
    <source>
        <dbReference type="ARBA" id="ARBA00022473"/>
    </source>
</evidence>
<accession>A0A095BUK2</accession>
<proteinExistence type="predicted"/>
<dbReference type="InterPro" id="IPR010449">
    <property type="entry name" value="Numb_domain"/>
</dbReference>
<dbReference type="GO" id="GO:0005737">
    <property type="term" value="C:cytoplasm"/>
    <property type="evidence" value="ECO:0007669"/>
    <property type="project" value="TreeGrafter"/>
</dbReference>
<reference evidence="4" key="1">
    <citation type="journal article" date="2012" name="Nat. Genet.">
        <title>Whole-genome sequence of Schistosoma haematobium.</title>
        <authorList>
            <person name="Young N.D."/>
            <person name="Jex A.R."/>
            <person name="Li B."/>
            <person name="Liu S."/>
            <person name="Yang L."/>
            <person name="Xiong Z."/>
            <person name="Li Y."/>
            <person name="Cantacessi C."/>
            <person name="Hall R.S."/>
            <person name="Xu X."/>
            <person name="Chen F."/>
            <person name="Wu X."/>
            <person name="Zerlotini A."/>
            <person name="Oliveira G."/>
            <person name="Hofmann A."/>
            <person name="Zhang G."/>
            <person name="Fang X."/>
            <person name="Kang Y."/>
            <person name="Campbell B.E."/>
            <person name="Loukas A."/>
            <person name="Ranganathan S."/>
            <person name="Rollinson D."/>
            <person name="Rinaldi G."/>
            <person name="Brindley P.J."/>
            <person name="Yang H."/>
            <person name="Wang J."/>
            <person name="Wang J."/>
            <person name="Gasser R.B."/>
        </authorList>
    </citation>
    <scope>NUCLEOTIDE SEQUENCE [LARGE SCALE GENOMIC DNA]</scope>
</reference>
<sequence>MNRLRRTFSFRKRKKQNKSEAGDSSKPQQWLDDEVKIKEGFCSFQVKYLGNIEVYESRGMQVCEEAIKALRKSKKPQKAVLSVSGDALRVSDDVSQHLIVDQTIEKVSFCAPDRNHEKGFAYICRDGATRRWMCHAFLAVKESGERLSHAVGCAFAICLEKKQRRERDALQLEASDDRPTFARVGSFRPATLAERLLDPQSTIVVDPVPKPNNISSTLPTTITRVSSPVNHIGAIPRPHASPSIIERQGSLRIFPKLQENSPFKRDLSLRLEGVPSNVRRLTGIIQSAPIAEELDTEFEPTKLGVCAKNNGRPEKNELVTVCSTSNCSPPIVVASSSSNLSIMNGLTVVTQSFVPSSQFKSDFNLDLRTSQAFIPPIISDPFSAAPINPATIQRHYQMELQQQTAQQQHQQITGSSLLSSKASAPTAVVSTISSTPTSPFLGGPPIAAPTVSTNTFNSSPWAVTYPQMQQFNKSIIQYSSNLPSSPTGTVNSQTNLTYPSNGVLKSGFTNPWSSSIGLVDGRNVSNANWQPSSPSSLPPALLPPEPDCLSDPFDLGWVDRATAGVSNTSSGRGISNPFLIANGGGDDIPNPNASSVH</sequence>
<keyword evidence="1" id="KW-0217">Developmental protein</keyword>
<dbReference type="Gene3D" id="2.30.29.30">
    <property type="entry name" value="Pleckstrin-homology domain (PH domain)/Phosphotyrosine-binding domain (PTB)"/>
    <property type="match status" value="1"/>
</dbReference>
<dbReference type="PANTHER" id="PTHR47368:SF2">
    <property type="entry name" value="PID DOMAIN-CONTAINING PROTEIN"/>
    <property type="match status" value="1"/>
</dbReference>
<name>A0A095BUK2_SCHHA</name>
<organism evidence="4">
    <name type="scientific">Schistosoma haematobium</name>
    <name type="common">Blood fluke</name>
    <dbReference type="NCBI Taxonomy" id="6185"/>
    <lineage>
        <taxon>Eukaryota</taxon>
        <taxon>Metazoa</taxon>
        <taxon>Spiralia</taxon>
        <taxon>Lophotrochozoa</taxon>
        <taxon>Platyhelminthes</taxon>
        <taxon>Trematoda</taxon>
        <taxon>Digenea</taxon>
        <taxon>Strigeidida</taxon>
        <taxon>Schistosomatoidea</taxon>
        <taxon>Schistosomatidae</taxon>
        <taxon>Schistosoma</taxon>
    </lineage>
</organism>
<evidence type="ECO:0000256" key="2">
    <source>
        <dbReference type="ARBA" id="ARBA00022553"/>
    </source>
</evidence>
<dbReference type="InterPro" id="IPR016698">
    <property type="entry name" value="Numb/numb-like"/>
</dbReference>
<dbReference type="Pfam" id="PF06311">
    <property type="entry name" value="NumbF"/>
    <property type="match status" value="1"/>
</dbReference>
<evidence type="ECO:0000313" key="4">
    <source>
        <dbReference type="EMBL" id="KGB32578.1"/>
    </source>
</evidence>
<dbReference type="CDD" id="cd01268">
    <property type="entry name" value="PTB_Numb"/>
    <property type="match status" value="1"/>
</dbReference>
<dbReference type="InterPro" id="IPR006020">
    <property type="entry name" value="PTB/PI_dom"/>
</dbReference>
<dbReference type="SMART" id="SM00462">
    <property type="entry name" value="PTB"/>
    <property type="match status" value="1"/>
</dbReference>
<keyword evidence="2" id="KW-0597">Phosphoprotein</keyword>
<dbReference type="Pfam" id="PF00640">
    <property type="entry name" value="PID"/>
    <property type="match status" value="1"/>
</dbReference>
<dbReference type="STRING" id="6185.A0A095BUK2"/>
<dbReference type="PANTHER" id="PTHR47368">
    <property type="entry name" value="NUMB"/>
    <property type="match status" value="1"/>
</dbReference>
<evidence type="ECO:0000256" key="3">
    <source>
        <dbReference type="SAM" id="MobiDB-lite"/>
    </source>
</evidence>
<dbReference type="EMBL" id="KL250509">
    <property type="protein sequence ID" value="KGB32578.1"/>
    <property type="molecule type" value="Genomic_DNA"/>
</dbReference>